<protein>
    <submittedName>
        <fullName evidence="4">Peptide ABC transporter substrate-binding protein</fullName>
    </submittedName>
</protein>
<evidence type="ECO:0000256" key="1">
    <source>
        <dbReference type="SAM" id="MobiDB-lite"/>
    </source>
</evidence>
<dbReference type="RefSeq" id="WP_207217489.1">
    <property type="nucleotide sequence ID" value="NZ_CP012672.1"/>
</dbReference>
<accession>A0A4P2QT44</accession>
<evidence type="ECO:0000313" key="5">
    <source>
        <dbReference type="Proteomes" id="UP000295497"/>
    </source>
</evidence>
<dbReference type="Gene3D" id="3.90.76.10">
    <property type="entry name" value="Dipeptide-binding Protein, Domain 1"/>
    <property type="match status" value="1"/>
</dbReference>
<dbReference type="Gene3D" id="3.10.105.10">
    <property type="entry name" value="Dipeptide-binding Protein, Domain 3"/>
    <property type="match status" value="1"/>
</dbReference>
<evidence type="ECO:0000313" key="4">
    <source>
        <dbReference type="EMBL" id="AUX33440.1"/>
    </source>
</evidence>
<dbReference type="GO" id="GO:0030288">
    <property type="term" value="C:outer membrane-bounded periplasmic space"/>
    <property type="evidence" value="ECO:0007669"/>
    <property type="project" value="UniProtKB-ARBA"/>
</dbReference>
<reference evidence="4 5" key="1">
    <citation type="submission" date="2015-09" db="EMBL/GenBank/DDBJ databases">
        <title>Sorangium comparison.</title>
        <authorList>
            <person name="Zaburannyi N."/>
            <person name="Bunk B."/>
            <person name="Overmann J."/>
            <person name="Mueller R."/>
        </authorList>
    </citation>
    <scope>NUCLEOTIDE SEQUENCE [LARGE SCALE GENOMIC DNA]</scope>
    <source>
        <strain evidence="4 5">So ce836</strain>
    </source>
</reference>
<dbReference type="InterPro" id="IPR039424">
    <property type="entry name" value="SBP_5"/>
</dbReference>
<feature type="signal peptide" evidence="2">
    <location>
        <begin position="1"/>
        <end position="24"/>
    </location>
</feature>
<dbReference type="CDD" id="cd08509">
    <property type="entry name" value="PBP2_TmCBP_oligosaccharides_like"/>
    <property type="match status" value="1"/>
</dbReference>
<dbReference type="SUPFAM" id="SSF53850">
    <property type="entry name" value="Periplasmic binding protein-like II"/>
    <property type="match status" value="1"/>
</dbReference>
<proteinExistence type="predicted"/>
<feature type="region of interest" description="Disordered" evidence="1">
    <location>
        <begin position="28"/>
        <end position="50"/>
    </location>
</feature>
<dbReference type="AlphaFoldDB" id="A0A4P2QT44"/>
<keyword evidence="2" id="KW-0732">Signal</keyword>
<dbReference type="PANTHER" id="PTHR30290">
    <property type="entry name" value="PERIPLASMIC BINDING COMPONENT OF ABC TRANSPORTER"/>
    <property type="match status" value="1"/>
</dbReference>
<dbReference type="PIRSF" id="PIRSF002741">
    <property type="entry name" value="MppA"/>
    <property type="match status" value="1"/>
</dbReference>
<sequence>MRNWLLPRRTLVLSALLLSVGAAAGCTKPDAKKDPAGGAGTAPAAPGAAKNPAADTFLTVSIEQQASWVRNFNPLLAPGNVRWPTVAGIYEPLLVYNTMKGEFTPWLASKYEWSNGNKTLTFTIRPEVKWSDGQPFTAKDVAFTFGLLKKHAALDLQGVWKWLTAVEAKSDSAVEFSLTRPYVPGLVFLGHQPIVPEHKWKDVADPVTFTNENPVATGPFTEVKNFQNQIYELGRNPNYWQQGKPAIKGLRFPAYPGNDQANLALLNGEVDWAGNFVPEIEKVYVGKDPTNHHYWFPLVGSTVFVYTNTTKKPLDDVRVRKAISMSLDREQIVKVAMNNYTRPADATALSDAHERWRSQKVVEAGDWVKFNVAKANQILDEAGYAKGADGIRVKDGKPLRFDINVVTGWSDWVRAAQIVTQQVKQIGVEATLKTYDFSAFFEALQKGTFDLSMGWSNEEPTPYNFYRDLLGSATVKPVGESAARNWHRFGAKQADGLFEAFEAATEPAEQKKLLEQLQEIFSETAPSVPLFPGPSWGEFNTRRFTGFPSKENPYAKLSPNNPPEYLLVLTELKPK</sequence>
<dbReference type="PROSITE" id="PS51257">
    <property type="entry name" value="PROKAR_LIPOPROTEIN"/>
    <property type="match status" value="1"/>
</dbReference>
<organism evidence="4 5">
    <name type="scientific">Sorangium cellulosum</name>
    <name type="common">Polyangium cellulosum</name>
    <dbReference type="NCBI Taxonomy" id="56"/>
    <lineage>
        <taxon>Bacteria</taxon>
        <taxon>Pseudomonadati</taxon>
        <taxon>Myxococcota</taxon>
        <taxon>Polyangia</taxon>
        <taxon>Polyangiales</taxon>
        <taxon>Polyangiaceae</taxon>
        <taxon>Sorangium</taxon>
    </lineage>
</organism>
<name>A0A4P2QT44_SORCE</name>
<dbReference type="EMBL" id="CP012672">
    <property type="protein sequence ID" value="AUX33440.1"/>
    <property type="molecule type" value="Genomic_DNA"/>
</dbReference>
<dbReference type="Pfam" id="PF00496">
    <property type="entry name" value="SBP_bac_5"/>
    <property type="match status" value="1"/>
</dbReference>
<dbReference type="GO" id="GO:1904680">
    <property type="term" value="F:peptide transmembrane transporter activity"/>
    <property type="evidence" value="ECO:0007669"/>
    <property type="project" value="TreeGrafter"/>
</dbReference>
<dbReference type="PANTHER" id="PTHR30290:SF82">
    <property type="entry name" value="ABC-TYPE DIPEPTIDE_OLIGOPEPTIDE TRANSPORT SYSTEM, PERIPLASMIC COMPONENT"/>
    <property type="match status" value="1"/>
</dbReference>
<evidence type="ECO:0000259" key="3">
    <source>
        <dbReference type="Pfam" id="PF00496"/>
    </source>
</evidence>
<dbReference type="InterPro" id="IPR000914">
    <property type="entry name" value="SBP_5_dom"/>
</dbReference>
<feature type="compositionally biased region" description="Low complexity" evidence="1">
    <location>
        <begin position="41"/>
        <end position="50"/>
    </location>
</feature>
<dbReference type="InterPro" id="IPR030678">
    <property type="entry name" value="Peptide/Ni-bd"/>
</dbReference>
<evidence type="ECO:0000256" key="2">
    <source>
        <dbReference type="SAM" id="SignalP"/>
    </source>
</evidence>
<dbReference type="GO" id="GO:0015833">
    <property type="term" value="P:peptide transport"/>
    <property type="evidence" value="ECO:0007669"/>
    <property type="project" value="TreeGrafter"/>
</dbReference>
<feature type="domain" description="Solute-binding protein family 5" evidence="3">
    <location>
        <begin position="102"/>
        <end position="473"/>
    </location>
</feature>
<dbReference type="Gene3D" id="3.40.190.10">
    <property type="entry name" value="Periplasmic binding protein-like II"/>
    <property type="match status" value="1"/>
</dbReference>
<gene>
    <name evidence="4" type="ORF">SOCE836_056000</name>
</gene>
<dbReference type="Proteomes" id="UP000295497">
    <property type="component" value="Chromosome"/>
</dbReference>
<feature type="chain" id="PRO_5020723932" evidence="2">
    <location>
        <begin position="25"/>
        <end position="575"/>
    </location>
</feature>
<dbReference type="GO" id="GO:0043190">
    <property type="term" value="C:ATP-binding cassette (ABC) transporter complex"/>
    <property type="evidence" value="ECO:0007669"/>
    <property type="project" value="InterPro"/>
</dbReference>